<reference evidence="1 2" key="1">
    <citation type="submission" date="2024-11" db="EMBL/GenBank/DDBJ databases">
        <title>Chromosome-level genome assembly of the freshwater bivalve Anodonta woodiana.</title>
        <authorList>
            <person name="Chen X."/>
        </authorList>
    </citation>
    <scope>NUCLEOTIDE SEQUENCE [LARGE SCALE GENOMIC DNA]</scope>
    <source>
        <strain evidence="1">MN2024</strain>
        <tissue evidence="1">Gills</tissue>
    </source>
</reference>
<protein>
    <submittedName>
        <fullName evidence="1">Uncharacterized protein</fullName>
    </submittedName>
</protein>
<comment type="caution">
    <text evidence="1">The sequence shown here is derived from an EMBL/GenBank/DDBJ whole genome shotgun (WGS) entry which is preliminary data.</text>
</comment>
<feature type="non-terminal residue" evidence="1">
    <location>
        <position position="1"/>
    </location>
</feature>
<keyword evidence="2" id="KW-1185">Reference proteome</keyword>
<dbReference type="AlphaFoldDB" id="A0ABD3WNW0"/>
<accession>A0ABD3WNW0</accession>
<organism evidence="1 2">
    <name type="scientific">Sinanodonta woodiana</name>
    <name type="common">Chinese pond mussel</name>
    <name type="synonym">Anodonta woodiana</name>
    <dbReference type="NCBI Taxonomy" id="1069815"/>
    <lineage>
        <taxon>Eukaryota</taxon>
        <taxon>Metazoa</taxon>
        <taxon>Spiralia</taxon>
        <taxon>Lophotrochozoa</taxon>
        <taxon>Mollusca</taxon>
        <taxon>Bivalvia</taxon>
        <taxon>Autobranchia</taxon>
        <taxon>Heteroconchia</taxon>
        <taxon>Palaeoheterodonta</taxon>
        <taxon>Unionida</taxon>
        <taxon>Unionoidea</taxon>
        <taxon>Unionidae</taxon>
        <taxon>Unioninae</taxon>
        <taxon>Sinanodonta</taxon>
    </lineage>
</organism>
<feature type="non-terminal residue" evidence="1">
    <location>
        <position position="66"/>
    </location>
</feature>
<evidence type="ECO:0000313" key="1">
    <source>
        <dbReference type="EMBL" id="KAL3875161.1"/>
    </source>
</evidence>
<proteinExistence type="predicted"/>
<gene>
    <name evidence="1" type="ORF">ACJMK2_038089</name>
</gene>
<dbReference type="EMBL" id="JBJQND010000006">
    <property type="protein sequence ID" value="KAL3875161.1"/>
    <property type="molecule type" value="Genomic_DNA"/>
</dbReference>
<evidence type="ECO:0000313" key="2">
    <source>
        <dbReference type="Proteomes" id="UP001634394"/>
    </source>
</evidence>
<name>A0ABD3WNW0_SINWO</name>
<dbReference type="SUPFAM" id="SSF52540">
    <property type="entry name" value="P-loop containing nucleoside triphosphate hydrolases"/>
    <property type="match status" value="1"/>
</dbReference>
<sequence>ALTNLREEVWNFIYHKQSKITAANILLIGPIAAGKSSLVNTIYASFKGHYTPFANSGYAERSFTTK</sequence>
<dbReference type="InterPro" id="IPR027417">
    <property type="entry name" value="P-loop_NTPase"/>
</dbReference>
<dbReference type="Proteomes" id="UP001634394">
    <property type="component" value="Unassembled WGS sequence"/>
</dbReference>